<dbReference type="InterPro" id="IPR016129">
    <property type="entry name" value="Caspase_his_AS"/>
</dbReference>
<dbReference type="GO" id="GO:0045751">
    <property type="term" value="P:negative regulation of Toll signaling pathway"/>
    <property type="evidence" value="ECO:0007669"/>
    <property type="project" value="UniProtKB-ARBA"/>
</dbReference>
<proteinExistence type="inferred from homology"/>
<reference evidence="10" key="2">
    <citation type="submission" date="2023-05" db="EMBL/GenBank/DDBJ databases">
        <authorList>
            <person name="Fouks B."/>
        </authorList>
    </citation>
    <scope>NUCLEOTIDE SEQUENCE</scope>
    <source>
        <strain evidence="10">Stay&amp;Tobe</strain>
        <tissue evidence="10">Testes</tissue>
    </source>
</reference>
<dbReference type="PROSITE" id="PS50207">
    <property type="entry name" value="CASPASE_P10"/>
    <property type="match status" value="1"/>
</dbReference>
<dbReference type="SUPFAM" id="SSF52129">
    <property type="entry name" value="Caspase-like"/>
    <property type="match status" value="1"/>
</dbReference>
<evidence type="ECO:0000256" key="6">
    <source>
        <dbReference type="ARBA" id="ARBA00023145"/>
    </source>
</evidence>
<dbReference type="SMART" id="SM00115">
    <property type="entry name" value="CASc"/>
    <property type="match status" value="1"/>
</dbReference>
<keyword evidence="4" id="KW-0378">Hydrolase</keyword>
<dbReference type="GO" id="GO:1990525">
    <property type="term" value="F:BIR domain binding"/>
    <property type="evidence" value="ECO:0007669"/>
    <property type="project" value="UniProtKB-ARBA"/>
</dbReference>
<dbReference type="GO" id="GO:0004197">
    <property type="term" value="F:cysteine-type endopeptidase activity"/>
    <property type="evidence" value="ECO:0007669"/>
    <property type="project" value="InterPro"/>
</dbReference>
<evidence type="ECO:0000259" key="8">
    <source>
        <dbReference type="PROSITE" id="PS50207"/>
    </source>
</evidence>
<evidence type="ECO:0000256" key="3">
    <source>
        <dbReference type="ARBA" id="ARBA00022703"/>
    </source>
</evidence>
<keyword evidence="3" id="KW-0053">Apoptosis</keyword>
<dbReference type="InterPro" id="IPR015917">
    <property type="entry name" value="Pept_C14A"/>
</dbReference>
<keyword evidence="6" id="KW-0865">Zymogen</keyword>
<dbReference type="PRINTS" id="PR00376">
    <property type="entry name" value="IL1BCENZYME"/>
</dbReference>
<dbReference type="InterPro" id="IPR029030">
    <property type="entry name" value="Caspase-like_dom_sf"/>
</dbReference>
<dbReference type="InterPro" id="IPR002138">
    <property type="entry name" value="Pept_C14_p10"/>
</dbReference>
<evidence type="ECO:0000256" key="4">
    <source>
        <dbReference type="ARBA" id="ARBA00022801"/>
    </source>
</evidence>
<dbReference type="AlphaFoldDB" id="A0AAD7Z9I1"/>
<comment type="similarity">
    <text evidence="1 7">Belongs to the peptidase C14A family.</text>
</comment>
<dbReference type="Gene3D" id="3.40.50.1460">
    <property type="match status" value="1"/>
</dbReference>
<reference evidence="10" key="1">
    <citation type="journal article" date="2023" name="IScience">
        <title>Live-bearing cockroach genome reveals convergent evolutionary mechanisms linked to viviparity in insects and beyond.</title>
        <authorList>
            <person name="Fouks B."/>
            <person name="Harrison M.C."/>
            <person name="Mikhailova A.A."/>
            <person name="Marchal E."/>
            <person name="English S."/>
            <person name="Carruthers M."/>
            <person name="Jennings E.C."/>
            <person name="Chiamaka E.L."/>
            <person name="Frigard R.A."/>
            <person name="Pippel M."/>
            <person name="Attardo G.M."/>
            <person name="Benoit J.B."/>
            <person name="Bornberg-Bauer E."/>
            <person name="Tobe S.S."/>
        </authorList>
    </citation>
    <scope>NUCLEOTIDE SEQUENCE</scope>
    <source>
        <strain evidence="10">Stay&amp;Tobe</strain>
    </source>
</reference>
<organism evidence="10 11">
    <name type="scientific">Diploptera punctata</name>
    <name type="common">Pacific beetle cockroach</name>
    <dbReference type="NCBI Taxonomy" id="6984"/>
    <lineage>
        <taxon>Eukaryota</taxon>
        <taxon>Metazoa</taxon>
        <taxon>Ecdysozoa</taxon>
        <taxon>Arthropoda</taxon>
        <taxon>Hexapoda</taxon>
        <taxon>Insecta</taxon>
        <taxon>Pterygota</taxon>
        <taxon>Neoptera</taxon>
        <taxon>Polyneoptera</taxon>
        <taxon>Dictyoptera</taxon>
        <taxon>Blattodea</taxon>
        <taxon>Blaberoidea</taxon>
        <taxon>Blaberidae</taxon>
        <taxon>Diplopterinae</taxon>
        <taxon>Diploptera</taxon>
    </lineage>
</organism>
<evidence type="ECO:0000259" key="9">
    <source>
        <dbReference type="PROSITE" id="PS50208"/>
    </source>
</evidence>
<dbReference type="Proteomes" id="UP001233999">
    <property type="component" value="Unassembled WGS sequence"/>
</dbReference>
<dbReference type="EMBL" id="JASPKZ010009803">
    <property type="protein sequence ID" value="KAJ9576241.1"/>
    <property type="molecule type" value="Genomic_DNA"/>
</dbReference>
<feature type="domain" description="Caspase family p10" evidence="8">
    <location>
        <begin position="202"/>
        <end position="297"/>
    </location>
</feature>
<comment type="caution">
    <text evidence="10">The sequence shown here is derived from an EMBL/GenBank/DDBJ whole genome shotgun (WGS) entry which is preliminary data.</text>
</comment>
<dbReference type="GO" id="GO:0005737">
    <property type="term" value="C:cytoplasm"/>
    <property type="evidence" value="ECO:0007669"/>
    <property type="project" value="TreeGrafter"/>
</dbReference>
<dbReference type="CDD" id="cd00032">
    <property type="entry name" value="CASc"/>
    <property type="match status" value="1"/>
</dbReference>
<keyword evidence="5" id="KW-0788">Thiol protease</keyword>
<dbReference type="PANTHER" id="PTHR10454">
    <property type="entry name" value="CASPASE"/>
    <property type="match status" value="1"/>
</dbReference>
<dbReference type="GO" id="GO:0016322">
    <property type="term" value="P:neuron remodeling"/>
    <property type="evidence" value="ECO:0007669"/>
    <property type="project" value="UniProtKB-ARBA"/>
</dbReference>
<keyword evidence="11" id="KW-1185">Reference proteome</keyword>
<evidence type="ECO:0000256" key="2">
    <source>
        <dbReference type="ARBA" id="ARBA00022670"/>
    </source>
</evidence>
<evidence type="ECO:0000256" key="1">
    <source>
        <dbReference type="ARBA" id="ARBA00010134"/>
    </source>
</evidence>
<dbReference type="InterPro" id="IPR001309">
    <property type="entry name" value="Pept_C14_p20"/>
</dbReference>
<dbReference type="FunFam" id="3.40.50.1460:FF:000001">
    <property type="entry name" value="Caspase-3 preproprotein"/>
    <property type="match status" value="1"/>
</dbReference>
<dbReference type="PROSITE" id="PS01121">
    <property type="entry name" value="CASPASE_HIS"/>
    <property type="match status" value="1"/>
</dbReference>
<protein>
    <recommendedName>
        <fullName evidence="12">Caspase-1</fullName>
    </recommendedName>
</protein>
<evidence type="ECO:0000256" key="5">
    <source>
        <dbReference type="ARBA" id="ARBA00022807"/>
    </source>
</evidence>
<gene>
    <name evidence="10" type="ORF">L9F63_006903</name>
</gene>
<keyword evidence="2" id="KW-0645">Protease</keyword>
<feature type="domain" description="Caspase family p20" evidence="9">
    <location>
        <begin position="58"/>
        <end position="174"/>
    </location>
</feature>
<dbReference type="PROSITE" id="PS50208">
    <property type="entry name" value="CASPASE_P20"/>
    <property type="match status" value="1"/>
</dbReference>
<evidence type="ECO:0000313" key="10">
    <source>
        <dbReference type="EMBL" id="KAJ9576241.1"/>
    </source>
</evidence>
<dbReference type="Pfam" id="PF00656">
    <property type="entry name" value="Peptidase_C14"/>
    <property type="match status" value="1"/>
</dbReference>
<evidence type="ECO:0000313" key="11">
    <source>
        <dbReference type="Proteomes" id="UP001233999"/>
    </source>
</evidence>
<dbReference type="InterPro" id="IPR002398">
    <property type="entry name" value="Pept_C14"/>
</dbReference>
<name>A0AAD7Z9I1_DIPPU</name>
<evidence type="ECO:0000256" key="7">
    <source>
        <dbReference type="RuleBase" id="RU003971"/>
    </source>
</evidence>
<sequence length="298" mass="34085">MNQETAGLNRCEIGTGKYLFHEVDDDDFNLFFSFVDNHRVACMPVDRNAIYYNMNHSKRGLAVILNHEHFEINTLKQRTGTNVDCDNLNQTLHNLGFEVVVHHNKTTKEILNIVKEAAEKDHSECDCFVMAVLSHGEMGILYARDTPYKPESLWTPFAANKCPSLAGQPQLFFVLRPQKACQGDKLDAGITLRRTEVDGDETSYKIPTHADFLIAYSTIPGYYSWRNTTNGSWFMQALCCELQSRGTEFDILTLMTFVIQRVALDFESNTPGNNVMHRQKQIPCVTTMLTRLLRFTRK</sequence>
<dbReference type="GO" id="GO:0045476">
    <property type="term" value="P:nurse cell apoptotic process"/>
    <property type="evidence" value="ECO:0007669"/>
    <property type="project" value="UniProtKB-ARBA"/>
</dbReference>
<dbReference type="PANTHER" id="PTHR10454:SF245">
    <property type="entry name" value="CASPASE-RELATED"/>
    <property type="match status" value="1"/>
</dbReference>
<accession>A0AAD7Z9I1</accession>
<dbReference type="InterPro" id="IPR011600">
    <property type="entry name" value="Pept_C14_caspase"/>
</dbReference>
<dbReference type="GO" id="GO:0043525">
    <property type="term" value="P:positive regulation of neuron apoptotic process"/>
    <property type="evidence" value="ECO:0007669"/>
    <property type="project" value="TreeGrafter"/>
</dbReference>
<dbReference type="GO" id="GO:0006508">
    <property type="term" value="P:proteolysis"/>
    <property type="evidence" value="ECO:0007669"/>
    <property type="project" value="UniProtKB-KW"/>
</dbReference>
<evidence type="ECO:0008006" key="12">
    <source>
        <dbReference type="Google" id="ProtNLM"/>
    </source>
</evidence>